<comment type="caution">
    <text evidence="1">The sequence shown here is derived from an EMBL/GenBank/DDBJ whole genome shotgun (WGS) entry which is preliminary data.</text>
</comment>
<dbReference type="RefSeq" id="WP_220191715.1">
    <property type="nucleotide sequence ID" value="NZ_BNJF01000001.1"/>
</dbReference>
<evidence type="ECO:0000313" key="2">
    <source>
        <dbReference type="Proteomes" id="UP000612362"/>
    </source>
</evidence>
<name>A0A8J3HW74_9CHLR</name>
<sequence>MKISTLIVPFEVLEDQKNTLCEQWHTMLGVWKHEEHFYSARLYEVDAEVENYLVKNLGFHWLRDRPGSRARFGYIAIVQWLSLPYGEAATYISQIERQISFPAYPAFYHTEGDGLTAASSRSKEKTFTLIVPFEVPEGQEEVLHKQWQEIVDGMGKVEGSLGPGLYEIDAQAEGFQRGLRSPQGHDFRASFRFVNVAEWTSLADYEAAIRSVHHVKPISFPSYGAYYHVVDEYPNHII</sequence>
<evidence type="ECO:0000313" key="1">
    <source>
        <dbReference type="EMBL" id="GHO42135.1"/>
    </source>
</evidence>
<dbReference type="InterPro" id="IPR011008">
    <property type="entry name" value="Dimeric_a/b-barrel"/>
</dbReference>
<dbReference type="EMBL" id="BNJF01000001">
    <property type="protein sequence ID" value="GHO42135.1"/>
    <property type="molecule type" value="Genomic_DNA"/>
</dbReference>
<dbReference type="Proteomes" id="UP000612362">
    <property type="component" value="Unassembled WGS sequence"/>
</dbReference>
<dbReference type="AlphaFoldDB" id="A0A8J3HW74"/>
<reference evidence="1" key="1">
    <citation type="submission" date="2020-10" db="EMBL/GenBank/DDBJ databases">
        <title>Taxonomic study of unclassified bacteria belonging to the class Ktedonobacteria.</title>
        <authorList>
            <person name="Yabe S."/>
            <person name="Wang C.M."/>
            <person name="Zheng Y."/>
            <person name="Sakai Y."/>
            <person name="Cavaletti L."/>
            <person name="Monciardini P."/>
            <person name="Donadio S."/>
        </authorList>
    </citation>
    <scope>NUCLEOTIDE SEQUENCE</scope>
    <source>
        <strain evidence="1">SOSP1-1</strain>
    </source>
</reference>
<gene>
    <name evidence="1" type="ORF">KSX_02980</name>
</gene>
<protein>
    <recommendedName>
        <fullName evidence="3">ABM domain-containing protein</fullName>
    </recommendedName>
</protein>
<organism evidence="1 2">
    <name type="scientific">Ktedonospora formicarum</name>
    <dbReference type="NCBI Taxonomy" id="2778364"/>
    <lineage>
        <taxon>Bacteria</taxon>
        <taxon>Bacillati</taxon>
        <taxon>Chloroflexota</taxon>
        <taxon>Ktedonobacteria</taxon>
        <taxon>Ktedonobacterales</taxon>
        <taxon>Ktedonobacteraceae</taxon>
        <taxon>Ktedonospora</taxon>
    </lineage>
</organism>
<dbReference type="SUPFAM" id="SSF54909">
    <property type="entry name" value="Dimeric alpha+beta barrel"/>
    <property type="match status" value="1"/>
</dbReference>
<dbReference type="Gene3D" id="3.30.70.100">
    <property type="match status" value="2"/>
</dbReference>
<keyword evidence="2" id="KW-1185">Reference proteome</keyword>
<proteinExistence type="predicted"/>
<accession>A0A8J3HW74</accession>
<evidence type="ECO:0008006" key="3">
    <source>
        <dbReference type="Google" id="ProtNLM"/>
    </source>
</evidence>